<dbReference type="Proteomes" id="UP000823775">
    <property type="component" value="Unassembled WGS sequence"/>
</dbReference>
<keyword evidence="1" id="KW-1133">Transmembrane helix</keyword>
<comment type="caution">
    <text evidence="2">The sequence shown here is derived from an EMBL/GenBank/DDBJ whole genome shotgun (WGS) entry which is preliminary data.</text>
</comment>
<keyword evidence="1" id="KW-0472">Membrane</keyword>
<reference evidence="2 3" key="1">
    <citation type="journal article" date="2021" name="BMC Genomics">
        <title>Datura genome reveals duplications of psychoactive alkaloid biosynthetic genes and high mutation rate following tissue culture.</title>
        <authorList>
            <person name="Rajewski A."/>
            <person name="Carter-House D."/>
            <person name="Stajich J."/>
            <person name="Litt A."/>
        </authorList>
    </citation>
    <scope>NUCLEOTIDE SEQUENCE [LARGE SCALE GENOMIC DNA]</scope>
    <source>
        <strain evidence="2">AR-01</strain>
    </source>
</reference>
<dbReference type="SUPFAM" id="SSF52047">
    <property type="entry name" value="RNI-like"/>
    <property type="match status" value="1"/>
</dbReference>
<dbReference type="Gene3D" id="3.80.10.10">
    <property type="entry name" value="Ribonuclease Inhibitor"/>
    <property type="match status" value="1"/>
</dbReference>
<evidence type="ECO:0000313" key="2">
    <source>
        <dbReference type="EMBL" id="MCE3216567.1"/>
    </source>
</evidence>
<organism evidence="2 3">
    <name type="scientific">Datura stramonium</name>
    <name type="common">Jimsonweed</name>
    <name type="synonym">Common thornapple</name>
    <dbReference type="NCBI Taxonomy" id="4076"/>
    <lineage>
        <taxon>Eukaryota</taxon>
        <taxon>Viridiplantae</taxon>
        <taxon>Streptophyta</taxon>
        <taxon>Embryophyta</taxon>
        <taxon>Tracheophyta</taxon>
        <taxon>Spermatophyta</taxon>
        <taxon>Magnoliopsida</taxon>
        <taxon>eudicotyledons</taxon>
        <taxon>Gunneridae</taxon>
        <taxon>Pentapetalae</taxon>
        <taxon>asterids</taxon>
        <taxon>lamiids</taxon>
        <taxon>Solanales</taxon>
        <taxon>Solanaceae</taxon>
        <taxon>Solanoideae</taxon>
        <taxon>Datureae</taxon>
        <taxon>Datura</taxon>
    </lineage>
</organism>
<accession>A0ABS8WUF3</accession>
<name>A0ABS8WUF3_DATST</name>
<protein>
    <submittedName>
        <fullName evidence="2">Uncharacterized protein</fullName>
    </submittedName>
</protein>
<dbReference type="EMBL" id="JACEIK010013560">
    <property type="protein sequence ID" value="MCE3216567.1"/>
    <property type="molecule type" value="Genomic_DNA"/>
</dbReference>
<proteinExistence type="predicted"/>
<gene>
    <name evidence="2" type="ORF">HAX54_006919</name>
</gene>
<feature type="transmembrane region" description="Helical" evidence="1">
    <location>
        <begin position="93"/>
        <end position="113"/>
    </location>
</feature>
<evidence type="ECO:0000313" key="3">
    <source>
        <dbReference type="Proteomes" id="UP000823775"/>
    </source>
</evidence>
<evidence type="ECO:0000256" key="1">
    <source>
        <dbReference type="SAM" id="Phobius"/>
    </source>
</evidence>
<dbReference type="InterPro" id="IPR032675">
    <property type="entry name" value="LRR_dom_sf"/>
</dbReference>
<keyword evidence="3" id="KW-1185">Reference proteome</keyword>
<sequence length="119" mass="13588">MLEELILCDHRMDGGWLSALSYCSNLKTLKLHCCKVLDSSPGPDEHLGSCSTLEELHLQQCQLRDKQGVRTLFLVCRNVRELVFGDCWGLDDAMLLLLVFVGANTFYSVYVSYMRLLHF</sequence>
<keyword evidence="1" id="KW-0812">Transmembrane</keyword>